<reference evidence="5 6" key="1">
    <citation type="submission" date="2023-03" db="EMBL/GenBank/DDBJ databases">
        <title>Bacillus Genome Sequencing.</title>
        <authorList>
            <person name="Dunlap C."/>
        </authorList>
    </citation>
    <scope>NUCLEOTIDE SEQUENCE [LARGE SCALE GENOMIC DNA]</scope>
    <source>
        <strain evidence="5 6">NRS-52</strain>
    </source>
</reference>
<dbReference type="InterPro" id="IPR012341">
    <property type="entry name" value="6hp_glycosidase-like_sf"/>
</dbReference>
<protein>
    <recommendedName>
        <fullName evidence="4">Cellobiose 2-epimerase</fullName>
        <shortName evidence="4">CE</shortName>
        <ecNumber evidence="4">5.1.3.11</ecNumber>
    </recommendedName>
</protein>
<gene>
    <name evidence="5" type="ORF">P9847_22470</name>
</gene>
<dbReference type="RefSeq" id="WP_328281257.1">
    <property type="nucleotide sequence ID" value="NZ_JARTLD010000060.1"/>
</dbReference>
<evidence type="ECO:0000313" key="6">
    <source>
        <dbReference type="Proteomes" id="UP001343257"/>
    </source>
</evidence>
<name>A0ABU6PYU5_9BACL</name>
<comment type="caution">
    <text evidence="5">The sequence shown here is derived from an EMBL/GenBank/DDBJ whole genome shotgun (WGS) entry which is preliminary data.</text>
</comment>
<comment type="catalytic activity">
    <reaction evidence="1 4">
        <text>D-cellobiose = beta-D-glucosyl-(1-&gt;4)-D-mannopyranose</text>
        <dbReference type="Rhea" id="RHEA:23384"/>
        <dbReference type="ChEBI" id="CHEBI:17057"/>
        <dbReference type="ChEBI" id="CHEBI:47931"/>
        <dbReference type="EC" id="5.1.3.11"/>
    </reaction>
</comment>
<dbReference type="InterPro" id="IPR028584">
    <property type="entry name" value="Cellobiose_2_epim"/>
</dbReference>
<evidence type="ECO:0000256" key="4">
    <source>
        <dbReference type="HAMAP-Rule" id="MF_00929"/>
    </source>
</evidence>
<dbReference type="Pfam" id="PF07221">
    <property type="entry name" value="GlcNAc_2-epim"/>
    <property type="match status" value="1"/>
</dbReference>
<dbReference type="Proteomes" id="UP001343257">
    <property type="component" value="Unassembled WGS sequence"/>
</dbReference>
<evidence type="ECO:0000313" key="5">
    <source>
        <dbReference type="EMBL" id="MED5020050.1"/>
    </source>
</evidence>
<dbReference type="PANTHER" id="PTHR15108">
    <property type="entry name" value="N-ACYLGLUCOSAMINE-2-EPIMERASE"/>
    <property type="match status" value="1"/>
</dbReference>
<dbReference type="EMBL" id="JARTLD010000060">
    <property type="protein sequence ID" value="MED5020050.1"/>
    <property type="molecule type" value="Genomic_DNA"/>
</dbReference>
<organism evidence="5 6">
    <name type="scientific">Paenibacillus chibensis</name>
    <dbReference type="NCBI Taxonomy" id="59846"/>
    <lineage>
        <taxon>Bacteria</taxon>
        <taxon>Bacillati</taxon>
        <taxon>Bacillota</taxon>
        <taxon>Bacilli</taxon>
        <taxon>Bacillales</taxon>
        <taxon>Paenibacillaceae</taxon>
        <taxon>Paenibacillus</taxon>
    </lineage>
</organism>
<comment type="function">
    <text evidence="4">Catalyzes the reversible epimerization of cellobiose to 4-O-beta-D-glucopyranosyl-D-mannose (Glc-Man).</text>
</comment>
<evidence type="ECO:0000256" key="2">
    <source>
        <dbReference type="ARBA" id="ARBA00008558"/>
    </source>
</evidence>
<dbReference type="InterPro" id="IPR008928">
    <property type="entry name" value="6-hairpin_glycosidase_sf"/>
</dbReference>
<keyword evidence="6" id="KW-1185">Reference proteome</keyword>
<sequence>MHSETKPAVTWKSRLKQELTDGILGFWMKHAPDDTHGGFLGEIMPDLTVTPQADKSLVLNTRILWTFAAAYRLDGAEAYQQTAKRAYDYLLHYFVDREHGGMYWMLHADGSVSNDKKQVYGQAFAIYALSEYYRATGHEEALELAITLFRMLEEHSYDTVHKGYVEAMSREWQQTEDFSLSDKDLNEHKSMNTHLHVMEAYTNLLRVWQSEQLRRTLAELIEVTLDHIVHPDRSRFLLFFDEAWASKSDHISYGHDIEGSWLLVEAAEVLGDATLLERVKRTAIAMAEHALACGVDPDGGMVNEADAAGVIDARKDWWPQAEAMVGFYNAYQLTGQDRFRDASYRSWQFIEASLIDHEHGEWFWNTDRDGRPNRCQPKVSAWKCPYHNGRACMEMLERLG</sequence>
<proteinExistence type="inferred from homology"/>
<dbReference type="HAMAP" id="MF_00929">
    <property type="entry name" value="Cellobiose_2_epim"/>
    <property type="match status" value="1"/>
</dbReference>
<dbReference type="SUPFAM" id="SSF48208">
    <property type="entry name" value="Six-hairpin glycosidases"/>
    <property type="match status" value="1"/>
</dbReference>
<dbReference type="EC" id="5.1.3.11" evidence="4"/>
<comment type="similarity">
    <text evidence="4">Belongs to the cellobiose 2-epimerase family.</text>
</comment>
<evidence type="ECO:0000256" key="1">
    <source>
        <dbReference type="ARBA" id="ARBA00001470"/>
    </source>
</evidence>
<keyword evidence="3 4" id="KW-0413">Isomerase</keyword>
<evidence type="ECO:0000256" key="3">
    <source>
        <dbReference type="ARBA" id="ARBA00023235"/>
    </source>
</evidence>
<accession>A0ABU6PYU5</accession>
<dbReference type="InterPro" id="IPR010819">
    <property type="entry name" value="AGE/CE"/>
</dbReference>
<dbReference type="Gene3D" id="1.50.10.10">
    <property type="match status" value="1"/>
</dbReference>
<comment type="similarity">
    <text evidence="2">Belongs to the N-acylglucosamine 2-epimerase family.</text>
</comment>